<accession>A0A7W4Z7Y5</accession>
<dbReference type="InterPro" id="IPR001544">
    <property type="entry name" value="Aminotrans_IV"/>
</dbReference>
<name>A0A7W4Z7Y5_9GAMM</name>
<dbReference type="RefSeq" id="WP_183456908.1">
    <property type="nucleotide sequence ID" value="NZ_JACHWZ010000003.1"/>
</dbReference>
<keyword evidence="2" id="KW-1185">Reference proteome</keyword>
<dbReference type="InterPro" id="IPR043132">
    <property type="entry name" value="BCAT-like_C"/>
</dbReference>
<sequence>MTTLPLFFEKAAAVVSLPPDDAYTDGLLETMRCQSGRVPLWPLHRARLLRCSRLGEGELAEIEQALERIAADCPVPAAKLRVRLGYRGGRRCWDVSLLPLEPTSELEEGARLFLCTGRLPGGKTANLGCKSLDRAGYNRAKAELPPGEACDGLLLDAAGRVIESLRCNLLVRLEGAWITPDLRRCGVRGVMRDWLSARIPLGEVDIDLEILCVAEEVALCNSLRGVMPVRELIDHRRWLPGSETRRLQRLIAEELW</sequence>
<proteinExistence type="predicted"/>
<dbReference type="SUPFAM" id="SSF56752">
    <property type="entry name" value="D-aminoacid aminotransferase-like PLP-dependent enzymes"/>
    <property type="match status" value="1"/>
</dbReference>
<evidence type="ECO:0000313" key="1">
    <source>
        <dbReference type="EMBL" id="MBB3059981.1"/>
    </source>
</evidence>
<dbReference type="Gene3D" id="3.30.470.10">
    <property type="match status" value="1"/>
</dbReference>
<protein>
    <submittedName>
        <fullName evidence="1">4-amino-4-deoxychorismate lyase</fullName>
        <ecNumber evidence="1">4.1.3.38</ecNumber>
    </submittedName>
</protein>
<dbReference type="InterPro" id="IPR043131">
    <property type="entry name" value="BCAT-like_N"/>
</dbReference>
<reference evidence="1 2" key="1">
    <citation type="submission" date="2020-08" db="EMBL/GenBank/DDBJ databases">
        <title>Genomic Encyclopedia of Type Strains, Phase III (KMG-III): the genomes of soil and plant-associated and newly described type strains.</title>
        <authorList>
            <person name="Whitman W."/>
        </authorList>
    </citation>
    <scope>NUCLEOTIDE SEQUENCE [LARGE SCALE GENOMIC DNA]</scope>
    <source>
        <strain evidence="1 2">CECT 8799</strain>
    </source>
</reference>
<gene>
    <name evidence="1" type="ORF">FHS09_000794</name>
</gene>
<dbReference type="EC" id="4.1.3.38" evidence="1"/>
<dbReference type="EMBL" id="JACHWZ010000003">
    <property type="protein sequence ID" value="MBB3059981.1"/>
    <property type="molecule type" value="Genomic_DNA"/>
</dbReference>
<organism evidence="1 2">
    <name type="scientific">Microbulbifer rhizosphaerae</name>
    <dbReference type="NCBI Taxonomy" id="1562603"/>
    <lineage>
        <taxon>Bacteria</taxon>
        <taxon>Pseudomonadati</taxon>
        <taxon>Pseudomonadota</taxon>
        <taxon>Gammaproteobacteria</taxon>
        <taxon>Cellvibrionales</taxon>
        <taxon>Microbulbiferaceae</taxon>
        <taxon>Microbulbifer</taxon>
    </lineage>
</organism>
<evidence type="ECO:0000313" key="2">
    <source>
        <dbReference type="Proteomes" id="UP000535937"/>
    </source>
</evidence>
<keyword evidence="1" id="KW-0456">Lyase</keyword>
<comment type="caution">
    <text evidence="1">The sequence shown here is derived from an EMBL/GenBank/DDBJ whole genome shotgun (WGS) entry which is preliminary data.</text>
</comment>
<dbReference type="InterPro" id="IPR036038">
    <property type="entry name" value="Aminotransferase-like"/>
</dbReference>
<dbReference type="Pfam" id="PF01063">
    <property type="entry name" value="Aminotran_4"/>
    <property type="match status" value="1"/>
</dbReference>
<dbReference type="Proteomes" id="UP000535937">
    <property type="component" value="Unassembled WGS sequence"/>
</dbReference>
<dbReference type="AlphaFoldDB" id="A0A7W4Z7Y5"/>
<dbReference type="Gene3D" id="3.20.10.10">
    <property type="entry name" value="D-amino Acid Aminotransferase, subunit A, domain 2"/>
    <property type="match status" value="1"/>
</dbReference>
<dbReference type="GO" id="GO:0008696">
    <property type="term" value="F:4-amino-4-deoxychorismate lyase activity"/>
    <property type="evidence" value="ECO:0007669"/>
    <property type="project" value="UniProtKB-EC"/>
</dbReference>